<gene>
    <name evidence="1" type="ORF">PGT21_006951</name>
</gene>
<evidence type="ECO:0000313" key="1">
    <source>
        <dbReference type="EMBL" id="KAA1070282.1"/>
    </source>
</evidence>
<protein>
    <submittedName>
        <fullName evidence="1">Uncharacterized protein</fullName>
    </submittedName>
</protein>
<evidence type="ECO:0000313" key="2">
    <source>
        <dbReference type="Proteomes" id="UP000324748"/>
    </source>
</evidence>
<name>A0A5B0M0F7_PUCGR</name>
<comment type="caution">
    <text evidence="1">The sequence shown here is derived from an EMBL/GenBank/DDBJ whole genome shotgun (WGS) entry which is preliminary data.</text>
</comment>
<sequence>MINFRRFLAYSELPKNELKRLGKTRCRSRKPGVKNRVWIAEKGANSCKSLQD</sequence>
<dbReference type="EMBL" id="VSWC01000171">
    <property type="protein sequence ID" value="KAA1070282.1"/>
    <property type="molecule type" value="Genomic_DNA"/>
</dbReference>
<reference evidence="1 2" key="1">
    <citation type="submission" date="2019-05" db="EMBL/GenBank/DDBJ databases">
        <title>Emergence of the Ug99 lineage of the wheat stem rust pathogen through somatic hybridization.</title>
        <authorList>
            <person name="Li F."/>
            <person name="Upadhyaya N.M."/>
            <person name="Sperschneider J."/>
            <person name="Matny O."/>
            <person name="Nguyen-Phuc H."/>
            <person name="Mago R."/>
            <person name="Raley C."/>
            <person name="Miller M.E."/>
            <person name="Silverstein K.A.T."/>
            <person name="Henningsen E."/>
            <person name="Hirsch C.D."/>
            <person name="Visser B."/>
            <person name="Pretorius Z.A."/>
            <person name="Steffenson B.J."/>
            <person name="Schwessinger B."/>
            <person name="Dodds P.N."/>
            <person name="Figueroa M."/>
        </authorList>
    </citation>
    <scope>NUCLEOTIDE SEQUENCE [LARGE SCALE GENOMIC DNA]</scope>
    <source>
        <strain evidence="1">21-0</strain>
    </source>
</reference>
<accession>A0A5B0M0F7</accession>
<organism evidence="1 2">
    <name type="scientific">Puccinia graminis f. sp. tritici</name>
    <dbReference type="NCBI Taxonomy" id="56615"/>
    <lineage>
        <taxon>Eukaryota</taxon>
        <taxon>Fungi</taxon>
        <taxon>Dikarya</taxon>
        <taxon>Basidiomycota</taxon>
        <taxon>Pucciniomycotina</taxon>
        <taxon>Pucciniomycetes</taxon>
        <taxon>Pucciniales</taxon>
        <taxon>Pucciniaceae</taxon>
        <taxon>Puccinia</taxon>
    </lineage>
</organism>
<dbReference type="Proteomes" id="UP000324748">
    <property type="component" value="Unassembled WGS sequence"/>
</dbReference>
<keyword evidence="2" id="KW-1185">Reference proteome</keyword>
<dbReference type="AlphaFoldDB" id="A0A5B0M0F7"/>
<proteinExistence type="predicted"/>